<protein>
    <submittedName>
        <fullName evidence="1">Uncharacterized protein</fullName>
    </submittedName>
</protein>
<proteinExistence type="predicted"/>
<dbReference type="EMBL" id="JBFDAA010000005">
    <property type="protein sequence ID" value="KAL1132696.1"/>
    <property type="molecule type" value="Genomic_DNA"/>
</dbReference>
<gene>
    <name evidence="1" type="ORF">AAG570_010648</name>
</gene>
<reference evidence="1 2" key="1">
    <citation type="submission" date="2024-07" db="EMBL/GenBank/DDBJ databases">
        <title>Chromosome-level genome assembly of the water stick insect Ranatra chinensis (Heteroptera: Nepidae).</title>
        <authorList>
            <person name="Liu X."/>
        </authorList>
    </citation>
    <scope>NUCLEOTIDE SEQUENCE [LARGE SCALE GENOMIC DNA]</scope>
    <source>
        <strain evidence="1">Cailab_2021Rc</strain>
        <tissue evidence="1">Muscle</tissue>
    </source>
</reference>
<sequence>MIYGSETWPIKKAQEKMLKVAEMGMLRWVKNSNTKRQDTKSKTVRNIADLVEVSRKIQKRRVQWFGHAMSKPRGKKATWWSVCMWTGGKQEGGQCGDGRIVSRQF</sequence>
<evidence type="ECO:0000313" key="1">
    <source>
        <dbReference type="EMBL" id="KAL1132696.1"/>
    </source>
</evidence>
<name>A0ABD0YNN2_9HEMI</name>
<organism evidence="1 2">
    <name type="scientific">Ranatra chinensis</name>
    <dbReference type="NCBI Taxonomy" id="642074"/>
    <lineage>
        <taxon>Eukaryota</taxon>
        <taxon>Metazoa</taxon>
        <taxon>Ecdysozoa</taxon>
        <taxon>Arthropoda</taxon>
        <taxon>Hexapoda</taxon>
        <taxon>Insecta</taxon>
        <taxon>Pterygota</taxon>
        <taxon>Neoptera</taxon>
        <taxon>Paraneoptera</taxon>
        <taxon>Hemiptera</taxon>
        <taxon>Heteroptera</taxon>
        <taxon>Panheteroptera</taxon>
        <taxon>Nepomorpha</taxon>
        <taxon>Nepidae</taxon>
        <taxon>Ranatrinae</taxon>
        <taxon>Ranatra</taxon>
    </lineage>
</organism>
<dbReference type="AlphaFoldDB" id="A0ABD0YNN2"/>
<dbReference type="Proteomes" id="UP001558652">
    <property type="component" value="Unassembled WGS sequence"/>
</dbReference>
<accession>A0ABD0YNN2</accession>
<keyword evidence="2" id="KW-1185">Reference proteome</keyword>
<comment type="caution">
    <text evidence="1">The sequence shown here is derived from an EMBL/GenBank/DDBJ whole genome shotgun (WGS) entry which is preliminary data.</text>
</comment>
<evidence type="ECO:0000313" key="2">
    <source>
        <dbReference type="Proteomes" id="UP001558652"/>
    </source>
</evidence>